<keyword evidence="5" id="KW-0560">Oxidoreductase</keyword>
<accession>A0A1F6B1J1</accession>
<feature type="binding site" evidence="5">
    <location>
        <position position="233"/>
    </location>
    <ligand>
        <name>isopentenyl diphosphate</name>
        <dbReference type="ChEBI" id="CHEBI:128769"/>
    </ligand>
</feature>
<evidence type="ECO:0000256" key="2">
    <source>
        <dbReference type="ARBA" id="ARBA00022723"/>
    </source>
</evidence>
<evidence type="ECO:0000313" key="7">
    <source>
        <dbReference type="Proteomes" id="UP000176409"/>
    </source>
</evidence>
<dbReference type="NCBIfam" id="NF002190">
    <property type="entry name" value="PRK01045.1-4"/>
    <property type="match status" value="1"/>
</dbReference>
<dbReference type="STRING" id="1798396.A2973_02665"/>
<protein>
    <recommendedName>
        <fullName evidence="5">4-hydroxy-3-methylbut-2-enyl diphosphate reductase</fullName>
        <shortName evidence="5">HMBPP reductase</shortName>
        <ecNumber evidence="5">1.17.7.4</ecNumber>
    </recommendedName>
</protein>
<keyword evidence="2 5" id="KW-0479">Metal-binding</keyword>
<feature type="binding site" evidence="5">
    <location>
        <position position="277"/>
    </location>
    <ligand>
        <name>(2E)-4-hydroxy-3-methylbut-2-enyl diphosphate</name>
        <dbReference type="ChEBI" id="CHEBI:128753"/>
    </ligand>
</feature>
<dbReference type="GO" id="GO:0050992">
    <property type="term" value="P:dimethylallyl diphosphate biosynthetic process"/>
    <property type="evidence" value="ECO:0007669"/>
    <property type="project" value="UniProtKB-UniRule"/>
</dbReference>
<comment type="catalytic activity">
    <reaction evidence="5">
        <text>isopentenyl diphosphate + 2 oxidized [2Fe-2S]-[ferredoxin] + H2O = (2E)-4-hydroxy-3-methylbut-2-enyl diphosphate + 2 reduced [2Fe-2S]-[ferredoxin] + 2 H(+)</text>
        <dbReference type="Rhea" id="RHEA:24488"/>
        <dbReference type="Rhea" id="RHEA-COMP:10000"/>
        <dbReference type="Rhea" id="RHEA-COMP:10001"/>
        <dbReference type="ChEBI" id="CHEBI:15377"/>
        <dbReference type="ChEBI" id="CHEBI:15378"/>
        <dbReference type="ChEBI" id="CHEBI:33737"/>
        <dbReference type="ChEBI" id="CHEBI:33738"/>
        <dbReference type="ChEBI" id="CHEBI:128753"/>
        <dbReference type="ChEBI" id="CHEBI:128769"/>
        <dbReference type="EC" id="1.17.7.4"/>
    </reaction>
</comment>
<feature type="binding site" evidence="5">
    <location>
        <position position="106"/>
    </location>
    <ligand>
        <name>[4Fe-4S] cluster</name>
        <dbReference type="ChEBI" id="CHEBI:49883"/>
    </ligand>
</feature>
<gene>
    <name evidence="5" type="primary">ispH</name>
    <name evidence="6" type="ORF">A2973_02665</name>
</gene>
<comment type="catalytic activity">
    <reaction evidence="5">
        <text>dimethylallyl diphosphate + 2 oxidized [2Fe-2S]-[ferredoxin] + H2O = (2E)-4-hydroxy-3-methylbut-2-enyl diphosphate + 2 reduced [2Fe-2S]-[ferredoxin] + 2 H(+)</text>
        <dbReference type="Rhea" id="RHEA:24825"/>
        <dbReference type="Rhea" id="RHEA-COMP:10000"/>
        <dbReference type="Rhea" id="RHEA-COMP:10001"/>
        <dbReference type="ChEBI" id="CHEBI:15377"/>
        <dbReference type="ChEBI" id="CHEBI:15378"/>
        <dbReference type="ChEBI" id="CHEBI:33737"/>
        <dbReference type="ChEBI" id="CHEBI:33738"/>
        <dbReference type="ChEBI" id="CHEBI:57623"/>
        <dbReference type="ChEBI" id="CHEBI:128753"/>
        <dbReference type="EC" id="1.17.7.4"/>
    </reaction>
</comment>
<feature type="binding site" evidence="5">
    <location>
        <position position="51"/>
    </location>
    <ligand>
        <name>dimethylallyl diphosphate</name>
        <dbReference type="ChEBI" id="CHEBI:57623"/>
    </ligand>
</feature>
<feature type="binding site" evidence="5">
    <location>
        <position position="175"/>
    </location>
    <ligand>
        <name>(2E)-4-hydroxy-3-methylbut-2-enyl diphosphate</name>
        <dbReference type="ChEBI" id="CHEBI:128753"/>
    </ligand>
</feature>
<comment type="caution">
    <text evidence="6">The sequence shown here is derived from an EMBL/GenBank/DDBJ whole genome shotgun (WGS) entry which is preliminary data.</text>
</comment>
<feature type="binding site" evidence="5">
    <location>
        <position position="134"/>
    </location>
    <ligand>
        <name>(2E)-4-hydroxy-3-methylbut-2-enyl diphosphate</name>
        <dbReference type="ChEBI" id="CHEBI:128753"/>
    </ligand>
</feature>
<feature type="binding site" evidence="5">
    <location>
        <position position="51"/>
    </location>
    <ligand>
        <name>(2E)-4-hydroxy-3-methylbut-2-enyl diphosphate</name>
        <dbReference type="ChEBI" id="CHEBI:128753"/>
    </ligand>
</feature>
<dbReference type="AlphaFoldDB" id="A0A1F6B1J1"/>
<feature type="binding site" evidence="5">
    <location>
        <position position="277"/>
    </location>
    <ligand>
        <name>dimethylallyl diphosphate</name>
        <dbReference type="ChEBI" id="CHEBI:57623"/>
    </ligand>
</feature>
<dbReference type="InterPro" id="IPR003451">
    <property type="entry name" value="LytB/IspH"/>
</dbReference>
<feature type="binding site" evidence="5">
    <location>
        <position position="22"/>
    </location>
    <ligand>
        <name>[4Fe-4S] cluster</name>
        <dbReference type="ChEBI" id="CHEBI:49883"/>
    </ligand>
</feature>
<feature type="binding site" evidence="5">
    <location>
        <position position="134"/>
    </location>
    <ligand>
        <name>dimethylallyl diphosphate</name>
        <dbReference type="ChEBI" id="CHEBI:57623"/>
    </ligand>
</feature>
<dbReference type="UniPathway" id="UPA00056">
    <property type="reaction ID" value="UER00097"/>
</dbReference>
<feature type="binding site" evidence="5">
    <location>
        <position position="134"/>
    </location>
    <ligand>
        <name>isopentenyl diphosphate</name>
        <dbReference type="ChEBI" id="CHEBI:128769"/>
    </ligand>
</feature>
<keyword evidence="5" id="KW-0414">Isoprene biosynthesis</keyword>
<feature type="binding site" evidence="5">
    <location>
        <position position="234"/>
    </location>
    <ligand>
        <name>isopentenyl diphosphate</name>
        <dbReference type="ChEBI" id="CHEBI:128769"/>
    </ligand>
</feature>
<dbReference type="EC" id="1.17.7.4" evidence="5"/>
<dbReference type="NCBIfam" id="TIGR00216">
    <property type="entry name" value="ispH_lytB"/>
    <property type="match status" value="1"/>
</dbReference>
<keyword evidence="4 5" id="KW-0411">Iron-sulfur</keyword>
<dbReference type="UniPathway" id="UPA00059">
    <property type="reaction ID" value="UER00105"/>
</dbReference>
<feature type="binding site" evidence="5">
    <location>
        <position position="51"/>
    </location>
    <ligand>
        <name>isopentenyl diphosphate</name>
        <dbReference type="ChEBI" id="CHEBI:128769"/>
    </ligand>
</feature>
<feature type="binding site" evidence="5">
    <location>
        <position position="84"/>
    </location>
    <ligand>
        <name>(2E)-4-hydroxy-3-methylbut-2-enyl diphosphate</name>
        <dbReference type="ChEBI" id="CHEBI:128753"/>
    </ligand>
</feature>
<feature type="binding site" evidence="5">
    <location>
        <position position="235"/>
    </location>
    <ligand>
        <name>(2E)-4-hydroxy-3-methylbut-2-enyl diphosphate</name>
        <dbReference type="ChEBI" id="CHEBI:128753"/>
    </ligand>
</feature>
<feature type="binding site" evidence="5">
    <location>
        <position position="277"/>
    </location>
    <ligand>
        <name>isopentenyl diphosphate</name>
        <dbReference type="ChEBI" id="CHEBI:128769"/>
    </ligand>
</feature>
<dbReference type="GO" id="GO:0046872">
    <property type="term" value="F:metal ion binding"/>
    <property type="evidence" value="ECO:0007669"/>
    <property type="project" value="UniProtKB-KW"/>
</dbReference>
<sequence>MIMSKSRDGLEKIIVAKPRGFCAGVERAVRTVDLLIEKYGPPLYVRHHIVHNDHVVKRFEKRGVIFVEDLNLVPDGARVVFSAHGSPPSLYELARKRHLQVIDATCPLVTKVHSEAKRFAADGYFIFYVGHKNHPETIGVLEEVVPTQVVLLETIADVWKIQPLQQEKLVVLNQTTLSVDDTKEIIEVLKDRFPNLIMPTGRDICYATQNRQDAVKALAKVVDLVLVVGSPTSSNSNRLKEVAEKQGVKAYLVNNKREIDTTWLKGVRVVGVTSGASVPDELVTALVESFTRVGVEVEELKLVDESRIHFMLPKEL</sequence>
<comment type="cofactor">
    <cofactor evidence="5">
        <name>[4Fe-4S] cluster</name>
        <dbReference type="ChEBI" id="CHEBI:49883"/>
    </cofactor>
    <text evidence="5">Binds 1 [4Fe-4S] cluster per subunit.</text>
</comment>
<dbReference type="GO" id="GO:0051539">
    <property type="term" value="F:4 iron, 4 sulfur cluster binding"/>
    <property type="evidence" value="ECO:0007669"/>
    <property type="project" value="UniProtKB-UniRule"/>
</dbReference>
<feature type="binding site" evidence="5">
    <location>
        <position position="233"/>
    </location>
    <ligand>
        <name>dimethylallyl diphosphate</name>
        <dbReference type="ChEBI" id="CHEBI:57623"/>
    </ligand>
</feature>
<evidence type="ECO:0000256" key="5">
    <source>
        <dbReference type="HAMAP-Rule" id="MF_00191"/>
    </source>
</evidence>
<feature type="binding site" evidence="5">
    <location>
        <position position="234"/>
    </location>
    <ligand>
        <name>(2E)-4-hydroxy-3-methylbut-2-enyl diphosphate</name>
        <dbReference type="ChEBI" id="CHEBI:128753"/>
    </ligand>
</feature>
<evidence type="ECO:0000313" key="6">
    <source>
        <dbReference type="EMBL" id="OGG30801.1"/>
    </source>
</evidence>
<dbReference type="HAMAP" id="MF_00191">
    <property type="entry name" value="IspH"/>
    <property type="match status" value="1"/>
</dbReference>
<feature type="binding site" evidence="5">
    <location>
        <position position="234"/>
    </location>
    <ligand>
        <name>dimethylallyl diphosphate</name>
        <dbReference type="ChEBI" id="CHEBI:57623"/>
    </ligand>
</feature>
<comment type="function">
    <text evidence="5">Catalyzes the conversion of 1-hydroxy-2-methyl-2-(E)-butenyl 4-diphosphate (HMBPP) into a mixture of isopentenyl diphosphate (IPP) and dimethylallyl diphosphate (DMAPP). Acts in the terminal step of the DOXP/MEP pathway for isoprenoid precursor biosynthesis.</text>
</comment>
<dbReference type="GO" id="GO:0019288">
    <property type="term" value="P:isopentenyl diphosphate biosynthetic process, methylerythritol 4-phosphate pathway"/>
    <property type="evidence" value="ECO:0007669"/>
    <property type="project" value="UniProtKB-UniRule"/>
</dbReference>
<feature type="binding site" evidence="5">
    <location>
        <position position="235"/>
    </location>
    <ligand>
        <name>isopentenyl diphosphate</name>
        <dbReference type="ChEBI" id="CHEBI:128769"/>
    </ligand>
</feature>
<feature type="binding site" evidence="5">
    <location>
        <position position="84"/>
    </location>
    <ligand>
        <name>dimethylallyl diphosphate</name>
        <dbReference type="ChEBI" id="CHEBI:57623"/>
    </ligand>
</feature>
<evidence type="ECO:0000256" key="3">
    <source>
        <dbReference type="ARBA" id="ARBA00023004"/>
    </source>
</evidence>
<feature type="binding site" evidence="5">
    <location>
        <position position="84"/>
    </location>
    <ligand>
        <name>isopentenyl diphosphate</name>
        <dbReference type="ChEBI" id="CHEBI:128769"/>
    </ligand>
</feature>
<dbReference type="Pfam" id="PF02401">
    <property type="entry name" value="LYTB"/>
    <property type="match status" value="1"/>
</dbReference>
<feature type="active site" description="Proton donor" evidence="5">
    <location>
        <position position="136"/>
    </location>
</feature>
<dbReference type="GO" id="GO:0051745">
    <property type="term" value="F:4-hydroxy-3-methylbut-2-enyl diphosphate reductase activity"/>
    <property type="evidence" value="ECO:0007669"/>
    <property type="project" value="UniProtKB-UniRule"/>
</dbReference>
<evidence type="ECO:0000256" key="4">
    <source>
        <dbReference type="ARBA" id="ARBA00023014"/>
    </source>
</evidence>
<dbReference type="GO" id="GO:0016114">
    <property type="term" value="P:terpenoid biosynthetic process"/>
    <property type="evidence" value="ECO:0007669"/>
    <property type="project" value="UniProtKB-UniRule"/>
</dbReference>
<proteinExistence type="inferred from homology"/>
<dbReference type="Proteomes" id="UP000176409">
    <property type="component" value="Unassembled WGS sequence"/>
</dbReference>
<keyword evidence="3 5" id="KW-0408">Iron</keyword>
<evidence type="ECO:0000256" key="1">
    <source>
        <dbReference type="ARBA" id="ARBA00022485"/>
    </source>
</evidence>
<dbReference type="EMBL" id="MFJZ01000001">
    <property type="protein sequence ID" value="OGG30801.1"/>
    <property type="molecule type" value="Genomic_DNA"/>
</dbReference>
<comment type="pathway">
    <text evidence="5">Isoprenoid biosynthesis; dimethylallyl diphosphate biosynthesis; dimethylallyl diphosphate from (2E)-4-hydroxy-3-methylbutenyl diphosphate: step 1/1.</text>
</comment>
<comment type="pathway">
    <text evidence="5">Isoprenoid biosynthesis; isopentenyl diphosphate biosynthesis via DXP pathway; isopentenyl diphosphate from 1-deoxy-D-xylulose 5-phosphate: step 6/6.</text>
</comment>
<comment type="similarity">
    <text evidence="5">Belongs to the IspH family.</text>
</comment>
<name>A0A1F6B1J1_9BACT</name>
<dbReference type="Gene3D" id="3.40.1010.20">
    <property type="entry name" value="4-hydroxy-3-methylbut-2-enyl diphosphate reductase, catalytic domain"/>
    <property type="match status" value="2"/>
</dbReference>
<dbReference type="Gene3D" id="3.40.50.11270">
    <property type="match status" value="1"/>
</dbReference>
<reference evidence="6 7" key="1">
    <citation type="journal article" date="2016" name="Nat. Commun.">
        <title>Thousands of microbial genomes shed light on interconnected biogeochemical processes in an aquifer system.</title>
        <authorList>
            <person name="Anantharaman K."/>
            <person name="Brown C.T."/>
            <person name="Hug L.A."/>
            <person name="Sharon I."/>
            <person name="Castelle C.J."/>
            <person name="Probst A.J."/>
            <person name="Thomas B.C."/>
            <person name="Singh A."/>
            <person name="Wilkins M.J."/>
            <person name="Karaoz U."/>
            <person name="Brodie E.L."/>
            <person name="Williams K.H."/>
            <person name="Hubbard S.S."/>
            <person name="Banfield J.F."/>
        </authorList>
    </citation>
    <scope>NUCLEOTIDE SEQUENCE [LARGE SCALE GENOMIC DNA]</scope>
</reference>
<dbReference type="PANTHER" id="PTHR30426:SF0">
    <property type="entry name" value="4-HYDROXY-3-METHYLBUT-2-ENYL DIPHOSPHATE REDUCTASE"/>
    <property type="match status" value="1"/>
</dbReference>
<feature type="binding site" evidence="5">
    <location>
        <position position="235"/>
    </location>
    <ligand>
        <name>dimethylallyl diphosphate</name>
        <dbReference type="ChEBI" id="CHEBI:57623"/>
    </ligand>
</feature>
<dbReference type="CDD" id="cd13944">
    <property type="entry name" value="lytB_ispH"/>
    <property type="match status" value="1"/>
</dbReference>
<dbReference type="PANTHER" id="PTHR30426">
    <property type="entry name" value="4-HYDROXY-3-METHYLBUT-2-ENYL DIPHOSPHATE REDUCTASE"/>
    <property type="match status" value="1"/>
</dbReference>
<keyword evidence="1 5" id="KW-0004">4Fe-4S</keyword>
<organism evidence="6 7">
    <name type="scientific">Candidatus Gottesmanbacteria bacterium RIFCSPLOWO2_01_FULL_49_10</name>
    <dbReference type="NCBI Taxonomy" id="1798396"/>
    <lineage>
        <taxon>Bacteria</taxon>
        <taxon>Candidatus Gottesmaniibacteriota</taxon>
    </lineage>
</organism>
<feature type="binding site" evidence="5">
    <location>
        <position position="205"/>
    </location>
    <ligand>
        <name>[4Fe-4S] cluster</name>
        <dbReference type="ChEBI" id="CHEBI:49883"/>
    </ligand>
</feature>
<feature type="binding site" evidence="5">
    <location>
        <position position="233"/>
    </location>
    <ligand>
        <name>(2E)-4-hydroxy-3-methylbut-2-enyl diphosphate</name>
        <dbReference type="ChEBI" id="CHEBI:128753"/>
    </ligand>
</feature>